<keyword evidence="3" id="KW-1185">Reference proteome</keyword>
<proteinExistence type="predicted"/>
<reference evidence="2" key="1">
    <citation type="journal article" date="2023" name="Mol. Phylogenet. Evol.">
        <title>Genome-scale phylogeny and comparative genomics of the fungal order Sordariales.</title>
        <authorList>
            <person name="Hensen N."/>
            <person name="Bonometti L."/>
            <person name="Westerberg I."/>
            <person name="Brannstrom I.O."/>
            <person name="Guillou S."/>
            <person name="Cros-Aarteil S."/>
            <person name="Calhoun S."/>
            <person name="Haridas S."/>
            <person name="Kuo A."/>
            <person name="Mondo S."/>
            <person name="Pangilinan J."/>
            <person name="Riley R."/>
            <person name="LaButti K."/>
            <person name="Andreopoulos B."/>
            <person name="Lipzen A."/>
            <person name="Chen C."/>
            <person name="Yan M."/>
            <person name="Daum C."/>
            <person name="Ng V."/>
            <person name="Clum A."/>
            <person name="Steindorff A."/>
            <person name="Ohm R.A."/>
            <person name="Martin F."/>
            <person name="Silar P."/>
            <person name="Natvig D.O."/>
            <person name="Lalanne C."/>
            <person name="Gautier V."/>
            <person name="Ament-Velasquez S.L."/>
            <person name="Kruys A."/>
            <person name="Hutchinson M.I."/>
            <person name="Powell A.J."/>
            <person name="Barry K."/>
            <person name="Miller A.N."/>
            <person name="Grigoriev I.V."/>
            <person name="Debuchy R."/>
            <person name="Gladieux P."/>
            <person name="Hiltunen Thoren M."/>
            <person name="Johannesson H."/>
        </authorList>
    </citation>
    <scope>NUCLEOTIDE SEQUENCE</scope>
    <source>
        <strain evidence="2">CBS 757.83</strain>
    </source>
</reference>
<evidence type="ECO:0000313" key="3">
    <source>
        <dbReference type="Proteomes" id="UP001305647"/>
    </source>
</evidence>
<dbReference type="EMBL" id="MU863624">
    <property type="protein sequence ID" value="KAK4106891.1"/>
    <property type="molecule type" value="Genomic_DNA"/>
</dbReference>
<gene>
    <name evidence="2" type="ORF">N658DRAFT_34104</name>
</gene>
<feature type="compositionally biased region" description="Acidic residues" evidence="1">
    <location>
        <begin position="9"/>
        <end position="19"/>
    </location>
</feature>
<accession>A0AAN6QGB7</accession>
<evidence type="ECO:0000313" key="2">
    <source>
        <dbReference type="EMBL" id="KAK4106891.1"/>
    </source>
</evidence>
<name>A0AAN6QGB7_9PEZI</name>
<comment type="caution">
    <text evidence="2">The sequence shown here is derived from an EMBL/GenBank/DDBJ whole genome shotgun (WGS) entry which is preliminary data.</text>
</comment>
<feature type="region of interest" description="Disordered" evidence="1">
    <location>
        <begin position="1"/>
        <end position="58"/>
    </location>
</feature>
<dbReference type="Proteomes" id="UP001305647">
    <property type="component" value="Unassembled WGS sequence"/>
</dbReference>
<reference evidence="2" key="2">
    <citation type="submission" date="2023-05" db="EMBL/GenBank/DDBJ databases">
        <authorList>
            <consortium name="Lawrence Berkeley National Laboratory"/>
            <person name="Steindorff A."/>
            <person name="Hensen N."/>
            <person name="Bonometti L."/>
            <person name="Westerberg I."/>
            <person name="Brannstrom I.O."/>
            <person name="Guillou S."/>
            <person name="Cros-Aarteil S."/>
            <person name="Calhoun S."/>
            <person name="Haridas S."/>
            <person name="Kuo A."/>
            <person name="Mondo S."/>
            <person name="Pangilinan J."/>
            <person name="Riley R."/>
            <person name="Labutti K."/>
            <person name="Andreopoulos B."/>
            <person name="Lipzen A."/>
            <person name="Chen C."/>
            <person name="Yanf M."/>
            <person name="Daum C."/>
            <person name="Ng V."/>
            <person name="Clum A."/>
            <person name="Ohm R."/>
            <person name="Martin F."/>
            <person name="Silar P."/>
            <person name="Natvig D."/>
            <person name="Lalanne C."/>
            <person name="Gautier V."/>
            <person name="Ament-Velasquez S.L."/>
            <person name="Kruys A."/>
            <person name="Hutchinson M.I."/>
            <person name="Powell A.J."/>
            <person name="Barry K."/>
            <person name="Miller A.N."/>
            <person name="Grigoriev I.V."/>
            <person name="Debuchy R."/>
            <person name="Gladieux P."/>
            <person name="Thoren M.H."/>
            <person name="Johannesson H."/>
        </authorList>
    </citation>
    <scope>NUCLEOTIDE SEQUENCE</scope>
    <source>
        <strain evidence="2">CBS 757.83</strain>
    </source>
</reference>
<sequence length="132" mass="14624">MAELIDPGQWEETEDDDENARESDEQGKQSGGPDPPAAADPEINDPDPEIDDPAYTKKHRFRISPIRELINPLYKAMARAIAQMPALSDFECRPPDQWPPNGVNFNPDHGPGGGSLWFFGNGWYEDDGGTLT</sequence>
<dbReference type="AlphaFoldDB" id="A0AAN6QGB7"/>
<organism evidence="2 3">
    <name type="scientific">Parathielavia hyrcaniae</name>
    <dbReference type="NCBI Taxonomy" id="113614"/>
    <lineage>
        <taxon>Eukaryota</taxon>
        <taxon>Fungi</taxon>
        <taxon>Dikarya</taxon>
        <taxon>Ascomycota</taxon>
        <taxon>Pezizomycotina</taxon>
        <taxon>Sordariomycetes</taxon>
        <taxon>Sordariomycetidae</taxon>
        <taxon>Sordariales</taxon>
        <taxon>Chaetomiaceae</taxon>
        <taxon>Parathielavia</taxon>
    </lineage>
</organism>
<protein>
    <submittedName>
        <fullName evidence="2">Uncharacterized protein</fullName>
    </submittedName>
</protein>
<evidence type="ECO:0000256" key="1">
    <source>
        <dbReference type="SAM" id="MobiDB-lite"/>
    </source>
</evidence>
<feature type="compositionally biased region" description="Acidic residues" evidence="1">
    <location>
        <begin position="42"/>
        <end position="52"/>
    </location>
</feature>